<sequence length="112" mass="11023">MVDTRTTLAIVKILTDDTAVAAEGPGAGVTVAGNVGPVSREVASCGNVLNDAAVRDATSGEAVSVNEAAPVDPTLRAAAFGVAAPADACVDATADHRATCVGDSCDTINEII</sequence>
<evidence type="ECO:0000313" key="1">
    <source>
        <dbReference type="EMBL" id="KAJ8678541.1"/>
    </source>
</evidence>
<comment type="caution">
    <text evidence="1">The sequence shown here is derived from an EMBL/GenBank/DDBJ whole genome shotgun (WGS) entry which is preliminary data.</text>
</comment>
<organism evidence="1 2">
    <name type="scientific">Eretmocerus hayati</name>
    <dbReference type="NCBI Taxonomy" id="131215"/>
    <lineage>
        <taxon>Eukaryota</taxon>
        <taxon>Metazoa</taxon>
        <taxon>Ecdysozoa</taxon>
        <taxon>Arthropoda</taxon>
        <taxon>Hexapoda</taxon>
        <taxon>Insecta</taxon>
        <taxon>Pterygota</taxon>
        <taxon>Neoptera</taxon>
        <taxon>Endopterygota</taxon>
        <taxon>Hymenoptera</taxon>
        <taxon>Apocrita</taxon>
        <taxon>Proctotrupomorpha</taxon>
        <taxon>Chalcidoidea</taxon>
        <taxon>Aphelinidae</taxon>
        <taxon>Aphelininae</taxon>
        <taxon>Eretmocerus</taxon>
    </lineage>
</organism>
<dbReference type="Proteomes" id="UP001239111">
    <property type="component" value="Chromosome 2"/>
</dbReference>
<gene>
    <name evidence="1" type="ORF">QAD02_014328</name>
</gene>
<name>A0ACC2P688_9HYME</name>
<reference evidence="1" key="1">
    <citation type="submission" date="2023-04" db="EMBL/GenBank/DDBJ databases">
        <title>A chromosome-level genome assembly of the parasitoid wasp Eretmocerus hayati.</title>
        <authorList>
            <person name="Zhong Y."/>
            <person name="Liu S."/>
            <person name="Liu Y."/>
        </authorList>
    </citation>
    <scope>NUCLEOTIDE SEQUENCE</scope>
    <source>
        <strain evidence="1">ZJU_SS_LIU_2023</strain>
    </source>
</reference>
<dbReference type="EMBL" id="CM056742">
    <property type="protein sequence ID" value="KAJ8678541.1"/>
    <property type="molecule type" value="Genomic_DNA"/>
</dbReference>
<keyword evidence="2" id="KW-1185">Reference proteome</keyword>
<proteinExistence type="predicted"/>
<protein>
    <submittedName>
        <fullName evidence="1">Uncharacterized protein</fullName>
    </submittedName>
</protein>
<accession>A0ACC2P688</accession>
<evidence type="ECO:0000313" key="2">
    <source>
        <dbReference type="Proteomes" id="UP001239111"/>
    </source>
</evidence>